<dbReference type="Pfam" id="PF06146">
    <property type="entry name" value="PsiE"/>
    <property type="match status" value="1"/>
</dbReference>
<accession>A0A6J6G5X0</accession>
<dbReference type="EMBL" id="CAEZUI010000059">
    <property type="protein sequence ID" value="CAB4596567.1"/>
    <property type="molecule type" value="Genomic_DNA"/>
</dbReference>
<organism evidence="7">
    <name type="scientific">freshwater metagenome</name>
    <dbReference type="NCBI Taxonomy" id="449393"/>
    <lineage>
        <taxon>unclassified sequences</taxon>
        <taxon>metagenomes</taxon>
        <taxon>ecological metagenomes</taxon>
    </lineage>
</organism>
<name>A0A6J6G5X0_9ZZZZ</name>
<feature type="transmembrane region" description="Helical" evidence="6">
    <location>
        <begin position="111"/>
        <end position="130"/>
    </location>
</feature>
<evidence type="ECO:0000256" key="1">
    <source>
        <dbReference type="ARBA" id="ARBA00004651"/>
    </source>
</evidence>
<protein>
    <submittedName>
        <fullName evidence="7">Unannotated protein</fullName>
    </submittedName>
</protein>
<dbReference type="AlphaFoldDB" id="A0A6J6G5X0"/>
<keyword evidence="3 6" id="KW-0812">Transmembrane</keyword>
<keyword evidence="4 6" id="KW-1133">Transmembrane helix</keyword>
<evidence type="ECO:0000313" key="7">
    <source>
        <dbReference type="EMBL" id="CAB4596567.1"/>
    </source>
</evidence>
<feature type="transmembrane region" description="Helical" evidence="6">
    <location>
        <begin position="142"/>
        <end position="162"/>
    </location>
</feature>
<dbReference type="GO" id="GO:0005886">
    <property type="term" value="C:plasma membrane"/>
    <property type="evidence" value="ECO:0007669"/>
    <property type="project" value="UniProtKB-SubCell"/>
</dbReference>
<comment type="subcellular location">
    <subcellularLocation>
        <location evidence="1">Cell membrane</location>
        <topology evidence="1">Multi-pass membrane protein</topology>
    </subcellularLocation>
</comment>
<evidence type="ECO:0000256" key="2">
    <source>
        <dbReference type="ARBA" id="ARBA00022475"/>
    </source>
</evidence>
<evidence type="ECO:0000256" key="3">
    <source>
        <dbReference type="ARBA" id="ARBA00022692"/>
    </source>
</evidence>
<gene>
    <name evidence="7" type="ORF">UFOPK1807_00577</name>
</gene>
<reference evidence="7" key="1">
    <citation type="submission" date="2020-05" db="EMBL/GenBank/DDBJ databases">
        <authorList>
            <person name="Chiriac C."/>
            <person name="Salcher M."/>
            <person name="Ghai R."/>
            <person name="Kavagutti S V."/>
        </authorList>
    </citation>
    <scope>NUCLEOTIDE SEQUENCE</scope>
</reference>
<proteinExistence type="predicted"/>
<evidence type="ECO:0000256" key="4">
    <source>
        <dbReference type="ARBA" id="ARBA00022989"/>
    </source>
</evidence>
<keyword evidence="5 6" id="KW-0472">Membrane</keyword>
<feature type="transmembrane region" description="Helical" evidence="6">
    <location>
        <begin position="40"/>
        <end position="61"/>
    </location>
</feature>
<evidence type="ECO:0000256" key="6">
    <source>
        <dbReference type="SAM" id="Phobius"/>
    </source>
</evidence>
<sequence>MKIEDIAPRPGVPLTMAEKEKDRLETSILPLKYVDFVEDLFHAVLAVALFAIGVGAFFFSIKRLIETAPFFPNGMIQGVNDILFIVIILEILRTVISRFTDGVYQLDKFLIIGVIAAVRHILTVGASLTLESGKSDTAFERAIVEMGLNSLIVVALVFAIFLSKSAHRRTK</sequence>
<keyword evidence="2" id="KW-1003">Cell membrane</keyword>
<dbReference type="InterPro" id="IPR020948">
    <property type="entry name" value="P_starv_induced_PsiE-like"/>
</dbReference>
<feature type="transmembrane region" description="Helical" evidence="6">
    <location>
        <begin position="82"/>
        <end position="99"/>
    </location>
</feature>
<evidence type="ECO:0000256" key="5">
    <source>
        <dbReference type="ARBA" id="ARBA00023136"/>
    </source>
</evidence>